<feature type="compositionally biased region" description="Basic and acidic residues" evidence="1">
    <location>
        <begin position="47"/>
        <end position="56"/>
    </location>
</feature>
<dbReference type="EC" id="1.1.1.100" evidence="2"/>
<accession>A0A6J4TRF1</accession>
<evidence type="ECO:0000313" key="2">
    <source>
        <dbReference type="EMBL" id="CAA9530647.1"/>
    </source>
</evidence>
<feature type="compositionally biased region" description="Basic and acidic residues" evidence="1">
    <location>
        <begin position="170"/>
        <end position="196"/>
    </location>
</feature>
<feature type="compositionally biased region" description="Gly residues" evidence="1">
    <location>
        <begin position="29"/>
        <end position="44"/>
    </location>
</feature>
<feature type="non-terminal residue" evidence="2">
    <location>
        <position position="1"/>
    </location>
</feature>
<dbReference type="EMBL" id="CADCVX010000514">
    <property type="protein sequence ID" value="CAA9530647.1"/>
    <property type="molecule type" value="Genomic_DNA"/>
</dbReference>
<protein>
    <submittedName>
        <fullName evidence="2">3-oxoacyl-[acyl-carrier protein] reductase</fullName>
        <ecNumber evidence="2">1.1.1.100</ecNumber>
    </submittedName>
</protein>
<proteinExistence type="predicted"/>
<keyword evidence="2" id="KW-0560">Oxidoreductase</keyword>
<organism evidence="2">
    <name type="scientific">uncultured Sphingomonadaceae bacterium</name>
    <dbReference type="NCBI Taxonomy" id="169976"/>
    <lineage>
        <taxon>Bacteria</taxon>
        <taxon>Pseudomonadati</taxon>
        <taxon>Pseudomonadota</taxon>
        <taxon>Alphaproteobacteria</taxon>
        <taxon>Sphingomonadales</taxon>
        <taxon>Sphingomonadaceae</taxon>
        <taxon>environmental samples</taxon>
    </lineage>
</organism>
<feature type="compositionally biased region" description="Basic and acidic residues" evidence="1">
    <location>
        <begin position="1"/>
        <end position="13"/>
    </location>
</feature>
<sequence>VRSEWNDRAGDRRERRHRFGDRPCLGDAGCAGGAVGDPGGGSSGGRARPERSRDPALRPVGLRRGRCAGAAGGGRAREAGYSGQQRRRHARQPRHADEGRRVVGRHPHQPGGGVPSVPRGAQADDAREVRAHRVDHLRGGRDGQSGTGQLRRVQGGAGRHVQGDGAGGGEPEHHGELHRAGVHRVGDDRCLARRAEGGAAGKDTGGRARRGRGRGSGGGVSGEPRGRVRHGANRPCQRGNGDDL</sequence>
<dbReference type="AlphaFoldDB" id="A0A6J4TRF1"/>
<reference evidence="2" key="1">
    <citation type="submission" date="2020-02" db="EMBL/GenBank/DDBJ databases">
        <authorList>
            <person name="Meier V. D."/>
        </authorList>
    </citation>
    <scope>NUCLEOTIDE SEQUENCE</scope>
    <source>
        <strain evidence="2">AVDCRST_MAG91</strain>
    </source>
</reference>
<feature type="region of interest" description="Disordered" evidence="1">
    <location>
        <begin position="1"/>
        <end position="244"/>
    </location>
</feature>
<feature type="compositionally biased region" description="Basic and acidic residues" evidence="1">
    <location>
        <begin position="122"/>
        <end position="141"/>
    </location>
</feature>
<gene>
    <name evidence="2" type="ORF">AVDCRST_MAG91-2923</name>
</gene>
<feature type="non-terminal residue" evidence="2">
    <location>
        <position position="244"/>
    </location>
</feature>
<name>A0A6J4TRF1_9SPHN</name>
<dbReference type="GO" id="GO:0004316">
    <property type="term" value="F:3-oxoacyl-[acyl-carrier-protein] reductase (NADPH) activity"/>
    <property type="evidence" value="ECO:0007669"/>
    <property type="project" value="UniProtKB-EC"/>
</dbReference>
<evidence type="ECO:0000256" key="1">
    <source>
        <dbReference type="SAM" id="MobiDB-lite"/>
    </source>
</evidence>